<dbReference type="KEGG" id="ptm:GSPATT00039321001"/>
<dbReference type="InParanoid" id="A0D8D6"/>
<dbReference type="PANTHER" id="PTHR21178:SF8">
    <property type="entry name" value="CILIA- AND FLAGELLA-ASSOCIATED PROTEIN 61"/>
    <property type="match status" value="1"/>
</dbReference>
<proteinExistence type="predicted"/>
<dbReference type="InterPro" id="IPR032151">
    <property type="entry name" value="CFAP61_N"/>
</dbReference>
<accession>A0D8D6</accession>
<dbReference type="InterPro" id="IPR038884">
    <property type="entry name" value="CFAP61"/>
</dbReference>
<evidence type="ECO:0000313" key="3">
    <source>
        <dbReference type="Proteomes" id="UP000000600"/>
    </source>
</evidence>
<dbReference type="RefSeq" id="XP_001446700.1">
    <property type="nucleotide sequence ID" value="XM_001446663.1"/>
</dbReference>
<dbReference type="PANTHER" id="PTHR21178">
    <property type="entry name" value="CILIA- AND FLAGELLA-ASSOCIATED PROTEIN 61"/>
    <property type="match status" value="1"/>
</dbReference>
<sequence>MSFSEQQGQELQIRKADLDDYDEIMQLMQEEGEEDLQQLYAYPKILTLFERSYLSVTEGAVFDDCPQGVTGQVDFKHENLWEQWIHDGWDIGFHVSSFNCLWMTFFFLDLAKKRFQLTEDQQLQITKQIFQKVYDYLNVVNGIFFLRRSEAIDATQQELDIALENLFEILPKRQDFKLKFMQGVNQNCEIYYSASSMVTELLEIRMAREEDHDDLAAIFNRQSDVHTEEFGEFFIADLIATQNQTRRQARNYRSDGKAIVGQVGDKAVGLMSISSDIDYRLLGQCFDLEVFDNLYKSEYMEAIRNRLDQLALEETNQQADHYFTRSTLN</sequence>
<dbReference type="STRING" id="5888.A0D8D6"/>
<reference evidence="2 3" key="1">
    <citation type="journal article" date="2006" name="Nature">
        <title>Global trends of whole-genome duplications revealed by the ciliate Paramecium tetraurelia.</title>
        <authorList>
            <consortium name="Genoscope"/>
            <person name="Aury J.-M."/>
            <person name="Jaillon O."/>
            <person name="Duret L."/>
            <person name="Noel B."/>
            <person name="Jubin C."/>
            <person name="Porcel B.M."/>
            <person name="Segurens B."/>
            <person name="Daubin V."/>
            <person name="Anthouard V."/>
            <person name="Aiach N."/>
            <person name="Arnaiz O."/>
            <person name="Billaut A."/>
            <person name="Beisson J."/>
            <person name="Blanc I."/>
            <person name="Bouhouche K."/>
            <person name="Camara F."/>
            <person name="Duharcourt S."/>
            <person name="Guigo R."/>
            <person name="Gogendeau D."/>
            <person name="Katinka M."/>
            <person name="Keller A.-M."/>
            <person name="Kissmehl R."/>
            <person name="Klotz C."/>
            <person name="Koll F."/>
            <person name="Le Moue A."/>
            <person name="Lepere C."/>
            <person name="Malinsky S."/>
            <person name="Nowacki M."/>
            <person name="Nowak J.K."/>
            <person name="Plattner H."/>
            <person name="Poulain J."/>
            <person name="Ruiz F."/>
            <person name="Serrano V."/>
            <person name="Zagulski M."/>
            <person name="Dessen P."/>
            <person name="Betermier M."/>
            <person name="Weissenbach J."/>
            <person name="Scarpelli C."/>
            <person name="Schachter V."/>
            <person name="Sperling L."/>
            <person name="Meyer E."/>
            <person name="Cohen J."/>
            <person name="Wincker P."/>
        </authorList>
    </citation>
    <scope>NUCLEOTIDE SEQUENCE [LARGE SCALE GENOMIC DNA]</scope>
    <source>
        <strain evidence="2 3">Stock d4-2</strain>
    </source>
</reference>
<keyword evidence="3" id="KW-1185">Reference proteome</keyword>
<evidence type="ECO:0000259" key="1">
    <source>
        <dbReference type="Pfam" id="PF16092"/>
    </source>
</evidence>
<dbReference type="AlphaFoldDB" id="A0D8D6"/>
<protein>
    <recommendedName>
        <fullName evidence="1">Cilia- and flagella-associated protein 61 N-terminal domain-containing protein</fullName>
    </recommendedName>
</protein>
<dbReference type="EMBL" id="CT868326">
    <property type="protein sequence ID" value="CAK79303.1"/>
    <property type="molecule type" value="Genomic_DNA"/>
</dbReference>
<gene>
    <name evidence="2" type="ORF">GSPATT00039321001</name>
</gene>
<dbReference type="GeneID" id="5032484"/>
<evidence type="ECO:0000313" key="2">
    <source>
        <dbReference type="EMBL" id="CAK79303.1"/>
    </source>
</evidence>
<feature type="domain" description="Cilia- and flagella-associated protein 61 N-terminal" evidence="1">
    <location>
        <begin position="12"/>
        <end position="297"/>
    </location>
</feature>
<dbReference type="eggNOG" id="ENOG502QSEC">
    <property type="taxonomic scope" value="Eukaryota"/>
</dbReference>
<dbReference type="HOGENOM" id="CLU_845836_0_0_1"/>
<organism evidence="2 3">
    <name type="scientific">Paramecium tetraurelia</name>
    <dbReference type="NCBI Taxonomy" id="5888"/>
    <lineage>
        <taxon>Eukaryota</taxon>
        <taxon>Sar</taxon>
        <taxon>Alveolata</taxon>
        <taxon>Ciliophora</taxon>
        <taxon>Intramacronucleata</taxon>
        <taxon>Oligohymenophorea</taxon>
        <taxon>Peniculida</taxon>
        <taxon>Parameciidae</taxon>
        <taxon>Paramecium</taxon>
    </lineage>
</organism>
<dbReference type="OrthoDB" id="441013at2759"/>
<dbReference type="Proteomes" id="UP000000600">
    <property type="component" value="Unassembled WGS sequence"/>
</dbReference>
<name>A0D8D6_PARTE</name>
<dbReference type="Pfam" id="PF16092">
    <property type="entry name" value="CFAP61_N"/>
    <property type="match status" value="1"/>
</dbReference>